<evidence type="ECO:0000313" key="5">
    <source>
        <dbReference type="EMBL" id="KAK1921384.1"/>
    </source>
</evidence>
<dbReference type="Gene3D" id="3.40.50.410">
    <property type="entry name" value="von Willebrand factor, type A domain"/>
    <property type="match status" value="1"/>
</dbReference>
<feature type="compositionally biased region" description="Low complexity" evidence="3">
    <location>
        <begin position="254"/>
        <end position="283"/>
    </location>
</feature>
<gene>
    <name evidence="5" type="ORF">DB88DRAFT_500572</name>
</gene>
<feature type="region of interest" description="Disordered" evidence="3">
    <location>
        <begin position="235"/>
        <end position="321"/>
    </location>
</feature>
<organism evidence="5 6">
    <name type="scientific">Papiliotrema laurentii</name>
    <name type="common">Cryptococcus laurentii</name>
    <dbReference type="NCBI Taxonomy" id="5418"/>
    <lineage>
        <taxon>Eukaryota</taxon>
        <taxon>Fungi</taxon>
        <taxon>Dikarya</taxon>
        <taxon>Basidiomycota</taxon>
        <taxon>Agaricomycotina</taxon>
        <taxon>Tremellomycetes</taxon>
        <taxon>Tremellales</taxon>
        <taxon>Rhynchogastremaceae</taxon>
        <taxon>Papiliotrema</taxon>
    </lineage>
</organism>
<evidence type="ECO:0000259" key="4">
    <source>
        <dbReference type="PROSITE" id="PS50234"/>
    </source>
</evidence>
<dbReference type="PROSITE" id="PS50330">
    <property type="entry name" value="UIM"/>
    <property type="match status" value="1"/>
</dbReference>
<evidence type="ECO:0000313" key="6">
    <source>
        <dbReference type="Proteomes" id="UP001182556"/>
    </source>
</evidence>
<dbReference type="FunFam" id="3.40.50.410:FF:000005">
    <property type="entry name" value="26S proteasome non-ATPase regulatory subunit 4"/>
    <property type="match status" value="1"/>
</dbReference>
<feature type="domain" description="VWFA" evidence="4">
    <location>
        <begin position="5"/>
        <end position="188"/>
    </location>
</feature>
<dbReference type="SMART" id="SM00726">
    <property type="entry name" value="UIM"/>
    <property type="match status" value="2"/>
</dbReference>
<dbReference type="GO" id="GO:0008540">
    <property type="term" value="C:proteasome regulatory particle, base subcomplex"/>
    <property type="evidence" value="ECO:0007669"/>
    <property type="project" value="TreeGrafter"/>
</dbReference>
<comment type="caution">
    <text evidence="5">The sequence shown here is derived from an EMBL/GenBank/DDBJ whole genome shotgun (WGS) entry which is preliminary data.</text>
</comment>
<dbReference type="Gene3D" id="1.10.287.3990">
    <property type="match status" value="1"/>
</dbReference>
<evidence type="ECO:0000256" key="1">
    <source>
        <dbReference type="ARBA" id="ARBA00005574"/>
    </source>
</evidence>
<dbReference type="CDD" id="cd01452">
    <property type="entry name" value="VWA_26S_proteasome_subunit"/>
    <property type="match status" value="1"/>
</dbReference>
<dbReference type="EMBL" id="JAODAN010000011">
    <property type="protein sequence ID" value="KAK1921384.1"/>
    <property type="molecule type" value="Genomic_DNA"/>
</dbReference>
<dbReference type="GO" id="GO:0043161">
    <property type="term" value="P:proteasome-mediated ubiquitin-dependent protein catabolic process"/>
    <property type="evidence" value="ECO:0007669"/>
    <property type="project" value="TreeGrafter"/>
</dbReference>
<reference evidence="5" key="1">
    <citation type="submission" date="2023-02" db="EMBL/GenBank/DDBJ databases">
        <title>Identification and recombinant expression of a fungal hydrolase from Papiliotrema laurentii that hydrolyzes apple cutin and clears colloidal polyester polyurethane.</title>
        <authorList>
            <consortium name="DOE Joint Genome Institute"/>
            <person name="Roman V.A."/>
            <person name="Bojanowski C."/>
            <person name="Crable B.R."/>
            <person name="Wagner D.N."/>
            <person name="Hung C.S."/>
            <person name="Nadeau L.J."/>
            <person name="Schratz L."/>
            <person name="Haridas S."/>
            <person name="Pangilinan J."/>
            <person name="Lipzen A."/>
            <person name="Na H."/>
            <person name="Yan M."/>
            <person name="Ng V."/>
            <person name="Grigoriev I.V."/>
            <person name="Spatafora J.W."/>
            <person name="Barlow D."/>
            <person name="Biffinger J."/>
            <person name="Kelley-Loughnane N."/>
            <person name="Varaljay V.A."/>
            <person name="Crookes-Goodson W.J."/>
        </authorList>
    </citation>
    <scope>NUCLEOTIDE SEQUENCE</scope>
    <source>
        <strain evidence="5">5307AH</strain>
    </source>
</reference>
<dbReference type="SMART" id="SM00327">
    <property type="entry name" value="VWA"/>
    <property type="match status" value="1"/>
</dbReference>
<dbReference type="Pfam" id="PF13519">
    <property type="entry name" value="VWA_2"/>
    <property type="match status" value="1"/>
</dbReference>
<dbReference type="InterPro" id="IPR036465">
    <property type="entry name" value="vWFA_dom_sf"/>
</dbReference>
<dbReference type="InterPro" id="IPR002035">
    <property type="entry name" value="VWF_A"/>
</dbReference>
<dbReference type="GO" id="GO:0005829">
    <property type="term" value="C:cytosol"/>
    <property type="evidence" value="ECO:0007669"/>
    <property type="project" value="TreeGrafter"/>
</dbReference>
<dbReference type="PANTHER" id="PTHR10223:SF0">
    <property type="entry name" value="26S PROTEASOME NON-ATPASE REGULATORY SUBUNIT 4"/>
    <property type="match status" value="1"/>
</dbReference>
<dbReference type="Proteomes" id="UP001182556">
    <property type="component" value="Unassembled WGS sequence"/>
</dbReference>
<dbReference type="GO" id="GO:0005634">
    <property type="term" value="C:nucleus"/>
    <property type="evidence" value="ECO:0007669"/>
    <property type="project" value="TreeGrafter"/>
</dbReference>
<dbReference type="AlphaFoldDB" id="A0AAD9CV20"/>
<name>A0AAD9CV20_PAPLA</name>
<accession>A0AAD9CV20</accession>
<evidence type="ECO:0000256" key="2">
    <source>
        <dbReference type="ARBA" id="ARBA00022942"/>
    </source>
</evidence>
<dbReference type="InterPro" id="IPR027040">
    <property type="entry name" value="PSMD4"/>
</dbReference>
<dbReference type="GO" id="GO:0036435">
    <property type="term" value="F:K48-linked polyubiquitin modification-dependent protein binding"/>
    <property type="evidence" value="ECO:0007669"/>
    <property type="project" value="UniProtKB-ARBA"/>
</dbReference>
<evidence type="ECO:0000256" key="3">
    <source>
        <dbReference type="SAM" id="MobiDB-lite"/>
    </source>
</evidence>
<sequence length="346" mass="36091">MPLESCMLVLDNSEYMRNGDYAPTRFQAQAQAVSTVFTAKTDSNPESAVGLMTMAGKAPALLVTPTNDIGKLLSAASKAQLGGQANFQTAVQIAQLALKHRENKNQRQRIVVFVGSPLEDSQESLVKLGKRLRKNNVLVDIVTIGDEGMGNDEKLGALIEAAGGGESHLVSIPPGQHLLSDAIISSAVLFDPERPGAAASGAGGGEGGDEASMLAELEATDPELAMAIRMSIQEAEQAAARSRPAEATSSQPEASTTNATTLPATVTEPLVNANDAQAPASAAVGDRGDVSDVPADQAERQGLLSGEDVEMGGEDEDEEDEEAAIARAIAMSLENQEEEKDKKGEQ</sequence>
<keyword evidence="2" id="KW-0647">Proteasome</keyword>
<dbReference type="PROSITE" id="PS50234">
    <property type="entry name" value="VWFA"/>
    <property type="match status" value="1"/>
</dbReference>
<proteinExistence type="inferred from homology"/>
<keyword evidence="6" id="KW-1185">Reference proteome</keyword>
<feature type="compositionally biased region" description="Acidic residues" evidence="3">
    <location>
        <begin position="307"/>
        <end position="321"/>
    </location>
</feature>
<dbReference type="SUPFAM" id="SSF53300">
    <property type="entry name" value="vWA-like"/>
    <property type="match status" value="1"/>
</dbReference>
<protein>
    <recommendedName>
        <fullName evidence="4">VWFA domain-containing protein</fullName>
    </recommendedName>
</protein>
<dbReference type="InterPro" id="IPR003903">
    <property type="entry name" value="UIM_dom"/>
</dbReference>
<dbReference type="PANTHER" id="PTHR10223">
    <property type="entry name" value="26S PROTEASOME NON-ATPASE REGULATORY SUBUNIT 4"/>
    <property type="match status" value="1"/>
</dbReference>
<comment type="similarity">
    <text evidence="1">Belongs to the proteasome subunit S5A family.</text>
</comment>